<dbReference type="RefSeq" id="WP_150400635.1">
    <property type="nucleotide sequence ID" value="NZ_JBHJYQ010000003.1"/>
</dbReference>
<reference evidence="3 4" key="1">
    <citation type="submission" date="2019-09" db="EMBL/GenBank/DDBJ databases">
        <authorList>
            <person name="Wang X."/>
        </authorList>
    </citation>
    <scope>NUCLEOTIDE SEQUENCE [LARGE SCALE GENOMIC DNA]</scope>
    <source>
        <strain evidence="3 4">CICC 11023</strain>
    </source>
</reference>
<dbReference type="OrthoDB" id="4510758at2"/>
<organism evidence="3 4">
    <name type="scientific">Nocardia colli</name>
    <dbReference type="NCBI Taxonomy" id="2545717"/>
    <lineage>
        <taxon>Bacteria</taxon>
        <taxon>Bacillati</taxon>
        <taxon>Actinomycetota</taxon>
        <taxon>Actinomycetes</taxon>
        <taxon>Mycobacteriales</taxon>
        <taxon>Nocardiaceae</taxon>
        <taxon>Nocardia</taxon>
    </lineage>
</organism>
<gene>
    <name evidence="3" type="ORF">F3087_05655</name>
</gene>
<feature type="compositionally biased region" description="Basic and acidic residues" evidence="1">
    <location>
        <begin position="56"/>
        <end position="66"/>
    </location>
</feature>
<dbReference type="InterPro" id="IPR050583">
    <property type="entry name" value="Mycobacterial_A85_antigen"/>
</dbReference>
<evidence type="ECO:0000256" key="2">
    <source>
        <dbReference type="SAM" id="SignalP"/>
    </source>
</evidence>
<feature type="signal peptide" evidence="2">
    <location>
        <begin position="1"/>
        <end position="34"/>
    </location>
</feature>
<dbReference type="PANTHER" id="PTHR48098:SF1">
    <property type="entry name" value="DIACYLGLYCEROL ACYLTRANSFERASE_MYCOLYLTRANSFERASE AG85A"/>
    <property type="match status" value="1"/>
</dbReference>
<dbReference type="GO" id="GO:0016747">
    <property type="term" value="F:acyltransferase activity, transferring groups other than amino-acyl groups"/>
    <property type="evidence" value="ECO:0007669"/>
    <property type="project" value="TreeGrafter"/>
</dbReference>
<dbReference type="InterPro" id="IPR000801">
    <property type="entry name" value="Esterase-like"/>
</dbReference>
<keyword evidence="2" id="KW-0732">Signal</keyword>
<dbReference type="Proteomes" id="UP000323876">
    <property type="component" value="Unassembled WGS sequence"/>
</dbReference>
<dbReference type="PANTHER" id="PTHR48098">
    <property type="entry name" value="ENTEROCHELIN ESTERASE-RELATED"/>
    <property type="match status" value="1"/>
</dbReference>
<dbReference type="EMBL" id="VXLC01000001">
    <property type="protein sequence ID" value="KAA8890729.1"/>
    <property type="molecule type" value="Genomic_DNA"/>
</dbReference>
<feature type="region of interest" description="Disordered" evidence="1">
    <location>
        <begin position="32"/>
        <end position="66"/>
    </location>
</feature>
<proteinExistence type="predicted"/>
<evidence type="ECO:0000313" key="4">
    <source>
        <dbReference type="Proteomes" id="UP000323876"/>
    </source>
</evidence>
<dbReference type="InterPro" id="IPR029058">
    <property type="entry name" value="AB_hydrolase_fold"/>
</dbReference>
<dbReference type="AlphaFoldDB" id="A0A5N0EPE7"/>
<accession>A0A5N0EPE7</accession>
<feature type="chain" id="PRO_5024467648" evidence="2">
    <location>
        <begin position="35"/>
        <end position="356"/>
    </location>
</feature>
<evidence type="ECO:0000313" key="3">
    <source>
        <dbReference type="EMBL" id="KAA8890729.1"/>
    </source>
</evidence>
<protein>
    <submittedName>
        <fullName evidence="3">Esterase family protein</fullName>
    </submittedName>
</protein>
<dbReference type="Gene3D" id="3.40.50.1820">
    <property type="entry name" value="alpha/beta hydrolase"/>
    <property type="match status" value="1"/>
</dbReference>
<dbReference type="Pfam" id="PF00756">
    <property type="entry name" value="Esterase"/>
    <property type="match status" value="1"/>
</dbReference>
<keyword evidence="4" id="KW-1185">Reference proteome</keyword>
<dbReference type="SUPFAM" id="SSF53474">
    <property type="entry name" value="alpha/beta-Hydrolases"/>
    <property type="match status" value="1"/>
</dbReference>
<comment type="caution">
    <text evidence="3">The sequence shown here is derived from an EMBL/GenBank/DDBJ whole genome shotgun (WGS) entry which is preliminary data.</text>
</comment>
<name>A0A5N0EPE7_9NOCA</name>
<sequence>MLSRRGVRRWVSGVLVSAALVSGAVAFGAPQLSAAPSDPQKPNSGSSDGPAPAEPTTDRPAKPAIDRIEPINDRWLRVFVESPAMSRPVEVQVLLPRDTSKPRPTVYMLDGRSANPDSNNWTDMGHADRFFEDKDVNVVLTVGGPASFYTDWQKPDPVLGTNMWETFLTRELPPLIDAKFDGNGRNAVMGVSMGAEAAMMLSVRHPQLYTAIAAHSGCFSMGTDLGQAQARAVIATYQGEPDNMFGAQDDPAWLDHDVTLHAEALRGKTIYMSVGSGVPGIHDVPGEPDVDVATAISFGGPLEAATNACTRRLTDRLRVLGIPVTAHFRATGTHSWPYWADELVRSWPVIAGALGV</sequence>
<evidence type="ECO:0000256" key="1">
    <source>
        <dbReference type="SAM" id="MobiDB-lite"/>
    </source>
</evidence>